<feature type="compositionally biased region" description="Polar residues" evidence="2">
    <location>
        <begin position="549"/>
        <end position="559"/>
    </location>
</feature>
<comment type="caution">
    <text evidence="4">The sequence shown here is derived from an EMBL/GenBank/DDBJ whole genome shotgun (WGS) entry which is preliminary data.</text>
</comment>
<dbReference type="InterPro" id="IPR003124">
    <property type="entry name" value="WH2_dom"/>
</dbReference>
<feature type="region of interest" description="Disordered" evidence="2">
    <location>
        <begin position="541"/>
        <end position="590"/>
    </location>
</feature>
<feature type="compositionally biased region" description="Basic and acidic residues" evidence="2">
    <location>
        <begin position="484"/>
        <end position="508"/>
    </location>
</feature>
<feature type="compositionally biased region" description="Polar residues" evidence="2">
    <location>
        <begin position="169"/>
        <end position="179"/>
    </location>
</feature>
<dbReference type="PROSITE" id="PS51082">
    <property type="entry name" value="WH2"/>
    <property type="match status" value="1"/>
</dbReference>
<evidence type="ECO:0000256" key="2">
    <source>
        <dbReference type="SAM" id="MobiDB-lite"/>
    </source>
</evidence>
<feature type="compositionally biased region" description="Acidic residues" evidence="2">
    <location>
        <begin position="654"/>
        <end position="692"/>
    </location>
</feature>
<feature type="compositionally biased region" description="Acidic residues" evidence="2">
    <location>
        <begin position="562"/>
        <end position="581"/>
    </location>
</feature>
<feature type="domain" description="WH2" evidence="3">
    <location>
        <begin position="358"/>
        <end position="375"/>
    </location>
</feature>
<feature type="coiled-coil region" evidence="1">
    <location>
        <begin position="734"/>
        <end position="764"/>
    </location>
</feature>
<dbReference type="GO" id="GO:0003779">
    <property type="term" value="F:actin binding"/>
    <property type="evidence" value="ECO:0007669"/>
    <property type="project" value="InterPro"/>
</dbReference>
<evidence type="ECO:0000313" key="5">
    <source>
        <dbReference type="Proteomes" id="UP000625711"/>
    </source>
</evidence>
<feature type="compositionally biased region" description="Basic and acidic residues" evidence="2">
    <location>
        <begin position="693"/>
        <end position="709"/>
    </location>
</feature>
<feature type="compositionally biased region" description="Basic and acidic residues" evidence="2">
    <location>
        <begin position="144"/>
        <end position="158"/>
    </location>
</feature>
<evidence type="ECO:0000256" key="1">
    <source>
        <dbReference type="SAM" id="Coils"/>
    </source>
</evidence>
<protein>
    <recommendedName>
        <fullName evidence="3">WH2 domain-containing protein</fullName>
    </recommendedName>
</protein>
<dbReference type="EMBL" id="JAACXV010014432">
    <property type="protein sequence ID" value="KAF7267397.1"/>
    <property type="molecule type" value="Genomic_DNA"/>
</dbReference>
<sequence>MAIIRKPIDKTMIFDQNPRKAERDRRQVKSTICERDDRRPKYQRDVQTPVPRCRVLQRINRQILAGFIKYEPPWVKGEPETFTQMNLKSTPRKRESPSKETTDNNPIANIQLRKVYKDEEDTENITIPEKENPLDGVQLRKVKKEPYERESFRKEKENNPLAGVKLRKTSVQTKEPQQNGEEKDSFFVKPQLKPVPQREKSPPKKDHKIHDLPKLTSVSERKLPERKPSLLRRESSDEVEIDRDDRNLSKELPAKRNSLVRAESVRRLSTTPAPPPMPPPPPGMPGEILTKPLNDQQKKRLEQLKSRPKVRPDWSATLKEIEGGKKLRHVECNDRSQPLLPEAKAQEHFLYDSEKPNVHNELLKQIETGVKLKRVQTNDRSRPMLDGLRKFRRQMTIEEQIQKSISMASIPPVSDEVATEEVDELDDIDKVRDDLQSTKQMLALELRNKEAQEMENKRLLARIANLEAELEKSKSQSGGGGSTGDDKVVAALKKEAEETRKNSVAVEKKYTEAVKELDTKKIQLEEYKRKNMELEKKLLDALGGKRVSISHSRQNSIIPNGNEDDDYMDDEDSDDESDGEDTPEKQEKRLQKEVKQLNNKLRNFKNKEENAKKERLVLKDIIKKHEASIKEEKKKYNKIKKEIDKMAALLRDISEDEDDEEKEEPEEEAEEEEEEEESSEESDSETESDDSDSEKSLSEPEDAPLDKKKTNLTSRVKRHEARVGALKKGNFLLKTNAERIQDDLNKQKEETERLQEDLNSVLSELG</sequence>
<evidence type="ECO:0000259" key="3">
    <source>
        <dbReference type="PROSITE" id="PS51082"/>
    </source>
</evidence>
<keyword evidence="1" id="KW-0175">Coiled coil</keyword>
<name>A0A834HUW1_RHYFE</name>
<feature type="compositionally biased region" description="Basic and acidic residues" evidence="2">
    <location>
        <begin position="243"/>
        <end position="254"/>
    </location>
</feature>
<dbReference type="Proteomes" id="UP000625711">
    <property type="component" value="Unassembled WGS sequence"/>
</dbReference>
<dbReference type="OrthoDB" id="6157464at2759"/>
<dbReference type="Pfam" id="PF02205">
    <property type="entry name" value="WH2"/>
    <property type="match status" value="2"/>
</dbReference>
<dbReference type="AlphaFoldDB" id="A0A834HUW1"/>
<feature type="compositionally biased region" description="Pro residues" evidence="2">
    <location>
        <begin position="272"/>
        <end position="284"/>
    </location>
</feature>
<accession>A0A834HUW1</accession>
<organism evidence="4 5">
    <name type="scientific">Rhynchophorus ferrugineus</name>
    <name type="common">Red palm weevil</name>
    <name type="synonym">Curculio ferrugineus</name>
    <dbReference type="NCBI Taxonomy" id="354439"/>
    <lineage>
        <taxon>Eukaryota</taxon>
        <taxon>Metazoa</taxon>
        <taxon>Ecdysozoa</taxon>
        <taxon>Arthropoda</taxon>
        <taxon>Hexapoda</taxon>
        <taxon>Insecta</taxon>
        <taxon>Pterygota</taxon>
        <taxon>Neoptera</taxon>
        <taxon>Endopterygota</taxon>
        <taxon>Coleoptera</taxon>
        <taxon>Polyphaga</taxon>
        <taxon>Cucujiformia</taxon>
        <taxon>Curculionidae</taxon>
        <taxon>Dryophthorinae</taxon>
        <taxon>Rhynchophorus</taxon>
    </lineage>
</organism>
<feature type="compositionally biased region" description="Basic and acidic residues" evidence="2">
    <location>
        <begin position="92"/>
        <end position="102"/>
    </location>
</feature>
<gene>
    <name evidence="4" type="ORF">GWI33_019400</name>
</gene>
<feature type="region of interest" description="Disordered" evidence="2">
    <location>
        <begin position="471"/>
        <end position="508"/>
    </location>
</feature>
<dbReference type="SMART" id="SM00246">
    <property type="entry name" value="WH2"/>
    <property type="match status" value="2"/>
</dbReference>
<proteinExistence type="predicted"/>
<reference evidence="4" key="1">
    <citation type="submission" date="2020-08" db="EMBL/GenBank/DDBJ databases">
        <title>Genome sequencing and assembly of the red palm weevil Rhynchophorus ferrugineus.</title>
        <authorList>
            <person name="Dias G.B."/>
            <person name="Bergman C.M."/>
            <person name="Manee M."/>
        </authorList>
    </citation>
    <scope>NUCLEOTIDE SEQUENCE</scope>
    <source>
        <strain evidence="4">AA-2017</strain>
        <tissue evidence="4">Whole larva</tissue>
    </source>
</reference>
<feature type="compositionally biased region" description="Basic and acidic residues" evidence="2">
    <location>
        <begin position="196"/>
        <end position="236"/>
    </location>
</feature>
<evidence type="ECO:0000313" key="4">
    <source>
        <dbReference type="EMBL" id="KAF7267397.1"/>
    </source>
</evidence>
<feature type="region of interest" description="Disordered" evidence="2">
    <location>
        <begin position="81"/>
        <end position="290"/>
    </location>
</feature>
<feature type="region of interest" description="Disordered" evidence="2">
    <location>
        <begin position="649"/>
        <end position="729"/>
    </location>
</feature>
<keyword evidence="5" id="KW-1185">Reference proteome</keyword>